<dbReference type="SUPFAM" id="SSF53850">
    <property type="entry name" value="Periplasmic binding protein-like II"/>
    <property type="match status" value="1"/>
</dbReference>
<dbReference type="Proteomes" id="UP001165685">
    <property type="component" value="Unassembled WGS sequence"/>
</dbReference>
<reference evidence="2" key="1">
    <citation type="submission" date="2023-01" db="EMBL/GenBank/DDBJ databases">
        <title>Draft genome sequence of Nocardiopsis sp. LSu2-4 isolated from halophytes.</title>
        <authorList>
            <person name="Duangmal K."/>
            <person name="Chantavorakit T."/>
        </authorList>
    </citation>
    <scope>NUCLEOTIDE SEQUENCE</scope>
    <source>
        <strain evidence="2">LSu2-4</strain>
    </source>
</reference>
<gene>
    <name evidence="2" type="ORF">O4U47_25830</name>
</gene>
<accession>A0ABT4TTG0</accession>
<dbReference type="PANTHER" id="PTHR43649:SF12">
    <property type="entry name" value="DIACETYLCHITOBIOSE BINDING PROTEIN DASA"/>
    <property type="match status" value="1"/>
</dbReference>
<feature type="chain" id="PRO_5046901589" evidence="1">
    <location>
        <begin position="29"/>
        <end position="442"/>
    </location>
</feature>
<keyword evidence="1" id="KW-0732">Signal</keyword>
<evidence type="ECO:0000313" key="2">
    <source>
        <dbReference type="EMBL" id="MDA2807958.1"/>
    </source>
</evidence>
<keyword evidence="3" id="KW-1185">Reference proteome</keyword>
<feature type="signal peptide" evidence="1">
    <location>
        <begin position="1"/>
        <end position="28"/>
    </location>
</feature>
<dbReference type="EMBL" id="JAQFWP010000067">
    <property type="protein sequence ID" value="MDA2807958.1"/>
    <property type="molecule type" value="Genomic_DNA"/>
</dbReference>
<sequence length="442" mass="46159">MPITRRRRHPAASAAAGAAVLVLTGSCAVLSTSVREDDVPDTVSTALTGEPVTLRLAYTDDPPTQALVDGFTRRHPGVTVELERTQFSDYVKTVKLAMSSDDPPDIAQYNTGAMNSLVPAGLILNLDKHSAAYGWEEAFPSSAMDPLRTDPDAERFGSGSLYAVPGSLSVLGVFYNRDLLAEAGVEEPPRTLGAFEDALEEVHAEGTTPIGNGALEVGGFQIWNALLNVTGDEQDYRDWVYGAPGATIETPAAEEAAATLTRWAERGYLSEGANATSDIDAQADFAAGGSAFLITGNWAAAALAEEMGEDVGFFLMPGPEGPVPVASGSSVSYAVSSQSDHPDAAAAFLDYLGSPEAARIQAESGFMPVDPEAAGGGGGVMGDIDAGFARVIEEEGLVPFPDYAAPGMLDRLTPGVQGLVAGVRTEEEFLGSLQEEWEGEHG</sequence>
<dbReference type="PROSITE" id="PS51257">
    <property type="entry name" value="PROKAR_LIPOPROTEIN"/>
    <property type="match status" value="1"/>
</dbReference>
<comment type="caution">
    <text evidence="2">The sequence shown here is derived from an EMBL/GenBank/DDBJ whole genome shotgun (WGS) entry which is preliminary data.</text>
</comment>
<dbReference type="Gene3D" id="3.40.190.10">
    <property type="entry name" value="Periplasmic binding protein-like II"/>
    <property type="match status" value="1"/>
</dbReference>
<name>A0ABT4TTG0_9ACTN</name>
<protein>
    <submittedName>
        <fullName evidence="2">Extracellular solute-binding protein</fullName>
    </submittedName>
</protein>
<dbReference type="InterPro" id="IPR006059">
    <property type="entry name" value="SBP"/>
</dbReference>
<organism evidence="2 3">
    <name type="scientific">Nocardiopsis suaedae</name>
    <dbReference type="NCBI Taxonomy" id="3018444"/>
    <lineage>
        <taxon>Bacteria</taxon>
        <taxon>Bacillati</taxon>
        <taxon>Actinomycetota</taxon>
        <taxon>Actinomycetes</taxon>
        <taxon>Streptosporangiales</taxon>
        <taxon>Nocardiopsidaceae</taxon>
        <taxon>Nocardiopsis</taxon>
    </lineage>
</organism>
<dbReference type="Pfam" id="PF01547">
    <property type="entry name" value="SBP_bac_1"/>
    <property type="match status" value="1"/>
</dbReference>
<evidence type="ECO:0000313" key="3">
    <source>
        <dbReference type="Proteomes" id="UP001165685"/>
    </source>
</evidence>
<proteinExistence type="predicted"/>
<dbReference type="PANTHER" id="PTHR43649">
    <property type="entry name" value="ARABINOSE-BINDING PROTEIN-RELATED"/>
    <property type="match status" value="1"/>
</dbReference>
<evidence type="ECO:0000256" key="1">
    <source>
        <dbReference type="SAM" id="SignalP"/>
    </source>
</evidence>
<dbReference type="InterPro" id="IPR050490">
    <property type="entry name" value="Bact_solute-bd_prot1"/>
</dbReference>
<dbReference type="RefSeq" id="WP_270680575.1">
    <property type="nucleotide sequence ID" value="NZ_JAQFWP010000067.1"/>
</dbReference>